<proteinExistence type="predicted"/>
<dbReference type="InterPro" id="IPR021363">
    <property type="entry name" value="DUF2835"/>
</dbReference>
<name>A0A382LNA1_9ZZZZ</name>
<dbReference type="AlphaFoldDB" id="A0A382LNA1"/>
<protein>
    <recommendedName>
        <fullName evidence="2">DUF2835 domain-containing protein</fullName>
    </recommendedName>
</protein>
<organism evidence="1">
    <name type="scientific">marine metagenome</name>
    <dbReference type="NCBI Taxonomy" id="408172"/>
    <lineage>
        <taxon>unclassified sequences</taxon>
        <taxon>metagenomes</taxon>
        <taxon>ecological metagenomes</taxon>
    </lineage>
</organism>
<evidence type="ECO:0000313" key="1">
    <source>
        <dbReference type="EMBL" id="SVC38036.1"/>
    </source>
</evidence>
<sequence length="82" mass="9317">MPQINVNLVLSAAQVRDYYRGSVRYVVAYAEDGRTVRLPIKVLHKYISNDGIRGRFVVTTDKNFKFKNISTRSTPGQLDQLG</sequence>
<gene>
    <name evidence="1" type="ORF">METZ01_LOCUS290890</name>
</gene>
<evidence type="ECO:0008006" key="2">
    <source>
        <dbReference type="Google" id="ProtNLM"/>
    </source>
</evidence>
<reference evidence="1" key="1">
    <citation type="submission" date="2018-05" db="EMBL/GenBank/DDBJ databases">
        <authorList>
            <person name="Lanie J.A."/>
            <person name="Ng W.-L."/>
            <person name="Kazmierczak K.M."/>
            <person name="Andrzejewski T.M."/>
            <person name="Davidsen T.M."/>
            <person name="Wayne K.J."/>
            <person name="Tettelin H."/>
            <person name="Glass J.I."/>
            <person name="Rusch D."/>
            <person name="Podicherti R."/>
            <person name="Tsui H.-C.T."/>
            <person name="Winkler M.E."/>
        </authorList>
    </citation>
    <scope>NUCLEOTIDE SEQUENCE</scope>
</reference>
<dbReference type="Pfam" id="PF11197">
    <property type="entry name" value="DUF2835"/>
    <property type="match status" value="1"/>
</dbReference>
<accession>A0A382LNA1</accession>
<dbReference type="EMBL" id="UINC01088098">
    <property type="protein sequence ID" value="SVC38036.1"/>
    <property type="molecule type" value="Genomic_DNA"/>
</dbReference>